<reference evidence="17 18" key="1">
    <citation type="submission" date="2024-03" db="EMBL/GenBank/DDBJ databases">
        <authorList>
            <person name="Gkanogiannis A."/>
            <person name="Becerra Lopez-Lavalle L."/>
        </authorList>
    </citation>
    <scope>NUCLEOTIDE SEQUENCE [LARGE SCALE GENOMIC DNA]</scope>
</reference>
<dbReference type="InterPro" id="IPR001117">
    <property type="entry name" value="Cu-oxidase_2nd"/>
</dbReference>
<evidence type="ECO:0000259" key="16">
    <source>
        <dbReference type="Pfam" id="PF07731"/>
    </source>
</evidence>
<keyword evidence="12" id="KW-1015">Disulfide bond</keyword>
<comment type="cofactor">
    <cofactor evidence="1">
        <name>Cu cation</name>
        <dbReference type="ChEBI" id="CHEBI:23378"/>
    </cofactor>
</comment>
<keyword evidence="9" id="KW-0677">Repeat</keyword>
<feature type="domain" description="Plastocyanin-like" evidence="15">
    <location>
        <begin position="6"/>
        <end position="137"/>
    </location>
</feature>
<evidence type="ECO:0000256" key="4">
    <source>
        <dbReference type="ARBA" id="ARBA00011473"/>
    </source>
</evidence>
<name>A0ABP0Z5S0_9ROSI</name>
<evidence type="ECO:0000256" key="8">
    <source>
        <dbReference type="ARBA" id="ARBA00022723"/>
    </source>
</evidence>
<dbReference type="PANTHER" id="PTHR11709">
    <property type="entry name" value="MULTI-COPPER OXIDASE"/>
    <property type="match status" value="1"/>
</dbReference>
<dbReference type="EMBL" id="OZ021742">
    <property type="protein sequence ID" value="CAK9328079.1"/>
    <property type="molecule type" value="Genomic_DNA"/>
</dbReference>
<organism evidence="17 18">
    <name type="scientific">Citrullus colocynthis</name>
    <name type="common">colocynth</name>
    <dbReference type="NCBI Taxonomy" id="252529"/>
    <lineage>
        <taxon>Eukaryota</taxon>
        <taxon>Viridiplantae</taxon>
        <taxon>Streptophyta</taxon>
        <taxon>Embryophyta</taxon>
        <taxon>Tracheophyta</taxon>
        <taxon>Spermatophyta</taxon>
        <taxon>Magnoliopsida</taxon>
        <taxon>eudicotyledons</taxon>
        <taxon>Gunneridae</taxon>
        <taxon>Pentapetalae</taxon>
        <taxon>rosids</taxon>
        <taxon>fabids</taxon>
        <taxon>Cucurbitales</taxon>
        <taxon>Cucurbitaceae</taxon>
        <taxon>Benincaseae</taxon>
        <taxon>Citrullus</taxon>
    </lineage>
</organism>
<dbReference type="InterPro" id="IPR033138">
    <property type="entry name" value="Cu_oxidase_CS"/>
</dbReference>
<evidence type="ECO:0000256" key="13">
    <source>
        <dbReference type="ARBA" id="ARBA00023180"/>
    </source>
</evidence>
<evidence type="ECO:0000256" key="6">
    <source>
        <dbReference type="ARBA" id="ARBA00022095"/>
    </source>
</evidence>
<comment type="catalytic activity">
    <reaction evidence="14">
        <text>4 L-ascorbate + O2 = 4 monodehydro-L-ascorbate radical + 2 H2O</text>
        <dbReference type="Rhea" id="RHEA:30243"/>
        <dbReference type="ChEBI" id="CHEBI:15377"/>
        <dbReference type="ChEBI" id="CHEBI:15379"/>
        <dbReference type="ChEBI" id="CHEBI:38290"/>
        <dbReference type="ChEBI" id="CHEBI:59513"/>
        <dbReference type="EC" id="1.10.3.3"/>
    </reaction>
</comment>
<evidence type="ECO:0000256" key="3">
    <source>
        <dbReference type="ARBA" id="ARBA00010609"/>
    </source>
</evidence>
<protein>
    <recommendedName>
        <fullName evidence="6">L-ascorbate oxidase</fullName>
        <ecNumber evidence="5">1.10.3.3</ecNumber>
    </recommendedName>
</protein>
<keyword evidence="8" id="KW-0479">Metal-binding</keyword>
<keyword evidence="13" id="KW-0325">Glycoprotein</keyword>
<dbReference type="PROSITE" id="PS00080">
    <property type="entry name" value="MULTICOPPER_OXIDASE2"/>
    <property type="match status" value="1"/>
</dbReference>
<dbReference type="Pfam" id="PF00394">
    <property type="entry name" value="Cu-oxidase"/>
    <property type="match status" value="1"/>
</dbReference>
<evidence type="ECO:0000259" key="15">
    <source>
        <dbReference type="Pfam" id="PF00394"/>
    </source>
</evidence>
<feature type="domain" description="Plastocyanin-like" evidence="16">
    <location>
        <begin position="243"/>
        <end position="363"/>
    </location>
</feature>
<evidence type="ECO:0000256" key="9">
    <source>
        <dbReference type="ARBA" id="ARBA00022737"/>
    </source>
</evidence>
<keyword evidence="11" id="KW-0186">Copper</keyword>
<comment type="subunit">
    <text evidence="4">Dimer.</text>
</comment>
<evidence type="ECO:0000256" key="5">
    <source>
        <dbReference type="ARBA" id="ARBA00012301"/>
    </source>
</evidence>
<keyword evidence="7" id="KW-0964">Secreted</keyword>
<keyword evidence="18" id="KW-1185">Reference proteome</keyword>
<dbReference type="Gene3D" id="2.60.40.420">
    <property type="entry name" value="Cupredoxins - blue copper proteins"/>
    <property type="match status" value="2"/>
</dbReference>
<dbReference type="InterPro" id="IPR002355">
    <property type="entry name" value="Cu_oxidase_Cu_BS"/>
</dbReference>
<dbReference type="InterPro" id="IPR008972">
    <property type="entry name" value="Cupredoxin"/>
</dbReference>
<comment type="subcellular location">
    <subcellularLocation>
        <location evidence="2">Secreted</location>
    </subcellularLocation>
</comment>
<dbReference type="PROSITE" id="PS00079">
    <property type="entry name" value="MULTICOPPER_OXIDASE1"/>
    <property type="match status" value="1"/>
</dbReference>
<dbReference type="EC" id="1.10.3.3" evidence="5"/>
<dbReference type="Proteomes" id="UP001642487">
    <property type="component" value="Chromosome 8"/>
</dbReference>
<dbReference type="CDD" id="cd13893">
    <property type="entry name" value="CuRO_3_AAO"/>
    <property type="match status" value="1"/>
</dbReference>
<sequence>MLLLLKAILINGRGQTNCSIAAKYNTSLKQCELKGDEQCAPFILQVKPNKTYRIRIASTTSLSALNFAIGNHQLLVVEADGNYVERFETPDIDIYSGESYSVLITTNQNTSQNYWVSVGVRGRLPKTPPALTLLNYLPNPVTEIPISPPPKTPRWDDYARSKRFTNRILAAEGSQRPPVNHTRRIFLLNTQNLMNGGFIKWAINNISLALPSTPYLGAIKIGLKTTFNQTPPPEKFPDDYDINKPPPNPNTTTGNGVYRFQLGEIVDVILQNANMLRENTSDIHPWHLHGHDFWVLGYGEGKFSPAIERNLNLENPPLKNTVVIFPHGWTAIRFVADNPGVWAFHCHIEPHLHMGMGVIFAEAVRKIGKIPSNLLVCGDTARALINNPTKRNENP</sequence>
<evidence type="ECO:0000256" key="2">
    <source>
        <dbReference type="ARBA" id="ARBA00004613"/>
    </source>
</evidence>
<evidence type="ECO:0000256" key="12">
    <source>
        <dbReference type="ARBA" id="ARBA00023157"/>
    </source>
</evidence>
<dbReference type="Pfam" id="PF07731">
    <property type="entry name" value="Cu-oxidase_2"/>
    <property type="match status" value="1"/>
</dbReference>
<dbReference type="NCBIfam" id="TIGR03388">
    <property type="entry name" value="ascorbase"/>
    <property type="match status" value="1"/>
</dbReference>
<evidence type="ECO:0000313" key="18">
    <source>
        <dbReference type="Proteomes" id="UP001642487"/>
    </source>
</evidence>
<evidence type="ECO:0000256" key="14">
    <source>
        <dbReference type="ARBA" id="ARBA00048908"/>
    </source>
</evidence>
<comment type="similarity">
    <text evidence="3">Belongs to the multicopper oxidase family.</text>
</comment>
<gene>
    <name evidence="17" type="ORF">CITCOLO1_LOCUS20483</name>
</gene>
<dbReference type="PANTHER" id="PTHR11709:SF394">
    <property type="entry name" value="FI03373P-RELATED"/>
    <property type="match status" value="1"/>
</dbReference>
<keyword evidence="10" id="KW-0560">Oxidoreductase</keyword>
<evidence type="ECO:0000256" key="1">
    <source>
        <dbReference type="ARBA" id="ARBA00001935"/>
    </source>
</evidence>
<evidence type="ECO:0000256" key="10">
    <source>
        <dbReference type="ARBA" id="ARBA00023002"/>
    </source>
</evidence>
<evidence type="ECO:0000256" key="7">
    <source>
        <dbReference type="ARBA" id="ARBA00022525"/>
    </source>
</evidence>
<accession>A0ABP0Z5S0</accession>
<dbReference type="InterPro" id="IPR045087">
    <property type="entry name" value="Cu-oxidase_fam"/>
</dbReference>
<proteinExistence type="inferred from homology"/>
<dbReference type="InterPro" id="IPR017760">
    <property type="entry name" value="L-ascorbate_oxidase_pln"/>
</dbReference>
<dbReference type="SUPFAM" id="SSF49503">
    <property type="entry name" value="Cupredoxins"/>
    <property type="match status" value="2"/>
</dbReference>
<dbReference type="InterPro" id="IPR034267">
    <property type="entry name" value="CuRO_3_AAO"/>
</dbReference>
<evidence type="ECO:0000256" key="11">
    <source>
        <dbReference type="ARBA" id="ARBA00023008"/>
    </source>
</evidence>
<dbReference type="InterPro" id="IPR011706">
    <property type="entry name" value="Cu-oxidase_C"/>
</dbReference>
<evidence type="ECO:0000313" key="17">
    <source>
        <dbReference type="EMBL" id="CAK9328079.1"/>
    </source>
</evidence>